<dbReference type="InterPro" id="IPR036259">
    <property type="entry name" value="MFS_trans_sf"/>
</dbReference>
<dbReference type="PANTHER" id="PTHR43124">
    <property type="entry name" value="PURINE EFFLUX PUMP PBUE"/>
    <property type="match status" value="1"/>
</dbReference>
<feature type="transmembrane region" description="Helical" evidence="6">
    <location>
        <begin position="128"/>
        <end position="148"/>
    </location>
</feature>
<evidence type="ECO:0000256" key="3">
    <source>
        <dbReference type="ARBA" id="ARBA00022692"/>
    </source>
</evidence>
<evidence type="ECO:0000256" key="6">
    <source>
        <dbReference type="SAM" id="Phobius"/>
    </source>
</evidence>
<feature type="transmembrane region" description="Helical" evidence="6">
    <location>
        <begin position="237"/>
        <end position="260"/>
    </location>
</feature>
<evidence type="ECO:0000313" key="9">
    <source>
        <dbReference type="Proteomes" id="UP001151234"/>
    </source>
</evidence>
<reference evidence="8" key="1">
    <citation type="submission" date="2022-11" db="EMBL/GenBank/DDBJ databases">
        <title>Draft genome sequence of Hoeflea poritis E7-10 and Hoeflea prorocentri PM5-8, separated from scleractinian coral Porites lutea and marine dinoflagellate.</title>
        <authorList>
            <person name="Zhang G."/>
            <person name="Wei Q."/>
            <person name="Cai L."/>
        </authorList>
    </citation>
    <scope>NUCLEOTIDE SEQUENCE</scope>
    <source>
        <strain evidence="8">PM5-8</strain>
    </source>
</reference>
<evidence type="ECO:0000313" key="8">
    <source>
        <dbReference type="EMBL" id="MDA5398343.1"/>
    </source>
</evidence>
<sequence>MAGIAALAAAYIFSQFYRSFLAVLTPVLIEELGAGKADLSVASGIWFLTFALMQFVVGISLDRFGPRRTAAFLFAAGTGGGALLFAIATTPLEIIIAMAMIGIGCSPVLMAAFFIFAHHFPAARFAIASSWFVALGTAGNVIGAKPLAIAVESFGWRETMLGLGLVSLLTALAIYRFVKDPEIERTDAPDSGLSGYWALLKMPALWLIIPLIAVNYAPAAGVRGLWAGPYLADVFGASTQLIGTVTLFMAISMIIGSVIYGPLDTLFKTRKWVAFVGNCGGAIALFALALYPIQPIWQVTVLLFAVGLCGASYGVLMAHARAYFPKHLTGRGVTLMNFFTIGGVGFFQFITGQMAEASYNPAMPEETYSLLFGTYAVLLTVTVIIYLFSTDRKPD</sequence>
<name>A0A9X3UGS8_9HYPH</name>
<feature type="transmembrane region" description="Helical" evidence="6">
    <location>
        <begin position="272"/>
        <end position="290"/>
    </location>
</feature>
<comment type="caution">
    <text evidence="8">The sequence shown here is derived from an EMBL/GenBank/DDBJ whole genome shotgun (WGS) entry which is preliminary data.</text>
</comment>
<dbReference type="Proteomes" id="UP001151234">
    <property type="component" value="Unassembled WGS sequence"/>
</dbReference>
<organism evidence="8 9">
    <name type="scientific">Hoeflea prorocentri</name>
    <dbReference type="NCBI Taxonomy" id="1922333"/>
    <lineage>
        <taxon>Bacteria</taxon>
        <taxon>Pseudomonadati</taxon>
        <taxon>Pseudomonadota</taxon>
        <taxon>Alphaproteobacteria</taxon>
        <taxon>Hyphomicrobiales</taxon>
        <taxon>Rhizobiaceae</taxon>
        <taxon>Hoeflea</taxon>
    </lineage>
</organism>
<feature type="transmembrane region" description="Helical" evidence="6">
    <location>
        <begin position="198"/>
        <end position="217"/>
    </location>
</feature>
<evidence type="ECO:0000256" key="4">
    <source>
        <dbReference type="ARBA" id="ARBA00022989"/>
    </source>
</evidence>
<evidence type="ECO:0000256" key="5">
    <source>
        <dbReference type="ARBA" id="ARBA00023136"/>
    </source>
</evidence>
<dbReference type="Gene3D" id="1.20.1250.20">
    <property type="entry name" value="MFS general substrate transporter like domains"/>
    <property type="match status" value="2"/>
</dbReference>
<dbReference type="AlphaFoldDB" id="A0A9X3UGS8"/>
<feature type="transmembrane region" description="Helical" evidence="6">
    <location>
        <begin position="370"/>
        <end position="389"/>
    </location>
</feature>
<dbReference type="RefSeq" id="WP_267989774.1">
    <property type="nucleotide sequence ID" value="NZ_JAPJZI010000001.1"/>
</dbReference>
<accession>A0A9X3UGS8</accession>
<gene>
    <name evidence="8" type="ORF">OQ273_07125</name>
</gene>
<keyword evidence="4 6" id="KW-1133">Transmembrane helix</keyword>
<dbReference type="GO" id="GO:0022857">
    <property type="term" value="F:transmembrane transporter activity"/>
    <property type="evidence" value="ECO:0007669"/>
    <property type="project" value="InterPro"/>
</dbReference>
<dbReference type="InterPro" id="IPR020846">
    <property type="entry name" value="MFS_dom"/>
</dbReference>
<feature type="transmembrane region" description="Helical" evidence="6">
    <location>
        <begin position="37"/>
        <end position="57"/>
    </location>
</feature>
<comment type="subcellular location">
    <subcellularLocation>
        <location evidence="1">Cell membrane</location>
        <topology evidence="1">Multi-pass membrane protein</topology>
    </subcellularLocation>
</comment>
<dbReference type="EMBL" id="JAPJZI010000001">
    <property type="protein sequence ID" value="MDA5398343.1"/>
    <property type="molecule type" value="Genomic_DNA"/>
</dbReference>
<feature type="transmembrane region" description="Helical" evidence="6">
    <location>
        <begin position="69"/>
        <end position="88"/>
    </location>
</feature>
<feature type="transmembrane region" description="Helical" evidence="6">
    <location>
        <begin position="296"/>
        <end position="316"/>
    </location>
</feature>
<evidence type="ECO:0000256" key="1">
    <source>
        <dbReference type="ARBA" id="ARBA00004651"/>
    </source>
</evidence>
<dbReference type="InterPro" id="IPR050189">
    <property type="entry name" value="MFS_Efflux_Transporters"/>
</dbReference>
<keyword evidence="2" id="KW-1003">Cell membrane</keyword>
<dbReference type="PANTHER" id="PTHR43124:SF3">
    <property type="entry name" value="CHLORAMPHENICOL EFFLUX PUMP RV0191"/>
    <property type="match status" value="1"/>
</dbReference>
<evidence type="ECO:0000259" key="7">
    <source>
        <dbReference type="PROSITE" id="PS50850"/>
    </source>
</evidence>
<keyword evidence="3 6" id="KW-0812">Transmembrane</keyword>
<dbReference type="SUPFAM" id="SSF103473">
    <property type="entry name" value="MFS general substrate transporter"/>
    <property type="match status" value="1"/>
</dbReference>
<dbReference type="GO" id="GO:0005886">
    <property type="term" value="C:plasma membrane"/>
    <property type="evidence" value="ECO:0007669"/>
    <property type="project" value="UniProtKB-SubCell"/>
</dbReference>
<feature type="transmembrane region" description="Helical" evidence="6">
    <location>
        <begin position="328"/>
        <end position="350"/>
    </location>
</feature>
<feature type="transmembrane region" description="Helical" evidence="6">
    <location>
        <begin position="160"/>
        <end position="178"/>
    </location>
</feature>
<feature type="transmembrane region" description="Helical" evidence="6">
    <location>
        <begin position="94"/>
        <end position="116"/>
    </location>
</feature>
<feature type="domain" description="Major facilitator superfamily (MFS) profile" evidence="7">
    <location>
        <begin position="3"/>
        <end position="394"/>
    </location>
</feature>
<dbReference type="InterPro" id="IPR011701">
    <property type="entry name" value="MFS"/>
</dbReference>
<dbReference type="Pfam" id="PF07690">
    <property type="entry name" value="MFS_1"/>
    <property type="match status" value="2"/>
</dbReference>
<proteinExistence type="predicted"/>
<dbReference type="PROSITE" id="PS50850">
    <property type="entry name" value="MFS"/>
    <property type="match status" value="1"/>
</dbReference>
<keyword evidence="5 6" id="KW-0472">Membrane</keyword>
<protein>
    <submittedName>
        <fullName evidence="8">MFS transporter</fullName>
    </submittedName>
</protein>
<evidence type="ECO:0000256" key="2">
    <source>
        <dbReference type="ARBA" id="ARBA00022475"/>
    </source>
</evidence>
<keyword evidence="9" id="KW-1185">Reference proteome</keyword>